<dbReference type="CDD" id="cd02440">
    <property type="entry name" value="AdoMet_MTases"/>
    <property type="match status" value="1"/>
</dbReference>
<dbReference type="InterPro" id="IPR001173">
    <property type="entry name" value="Glyco_trans_2-like"/>
</dbReference>
<dbReference type="Pfam" id="PF13579">
    <property type="entry name" value="Glyco_trans_4_4"/>
    <property type="match status" value="1"/>
</dbReference>
<evidence type="ECO:0000259" key="2">
    <source>
        <dbReference type="Pfam" id="PF08241"/>
    </source>
</evidence>
<dbReference type="PATRIC" id="fig|1122241.3.peg.1351"/>
<dbReference type="InterPro" id="IPR029044">
    <property type="entry name" value="Nucleotide-diphossugar_trans"/>
</dbReference>
<keyword evidence="5" id="KW-1185">Reference proteome</keyword>
<reference evidence="4 5" key="1">
    <citation type="submission" date="2016-02" db="EMBL/GenBank/DDBJ databases">
        <title>Genome sequence of Moorella mulderi DSM 14980.</title>
        <authorList>
            <person name="Poehlein A."/>
            <person name="Daniel R."/>
        </authorList>
    </citation>
    <scope>NUCLEOTIDE SEQUENCE [LARGE SCALE GENOMIC DNA]</scope>
    <source>
        <strain evidence="4 5">DSM 14980</strain>
    </source>
</reference>
<dbReference type="SUPFAM" id="SSF53448">
    <property type="entry name" value="Nucleotide-diphospho-sugar transferases"/>
    <property type="match status" value="3"/>
</dbReference>
<dbReference type="RefSeq" id="WP_062282979.1">
    <property type="nucleotide sequence ID" value="NZ_LTBC01000003.1"/>
</dbReference>
<dbReference type="EMBL" id="LTBC01000003">
    <property type="protein sequence ID" value="KYH32685.1"/>
    <property type="molecule type" value="Genomic_DNA"/>
</dbReference>
<dbReference type="InterPro" id="IPR029063">
    <property type="entry name" value="SAM-dependent_MTases_sf"/>
</dbReference>
<accession>A0A151AYF5</accession>
<evidence type="ECO:0000259" key="1">
    <source>
        <dbReference type="Pfam" id="PF00535"/>
    </source>
</evidence>
<evidence type="ECO:0000259" key="3">
    <source>
        <dbReference type="Pfam" id="PF13579"/>
    </source>
</evidence>
<keyword evidence="4" id="KW-0808">Transferase</keyword>
<evidence type="ECO:0000313" key="4">
    <source>
        <dbReference type="EMBL" id="KYH32685.1"/>
    </source>
</evidence>
<feature type="domain" description="Glycosyltransferase 2-like" evidence="1">
    <location>
        <begin position="1031"/>
        <end position="1173"/>
    </location>
</feature>
<feature type="domain" description="Glycosyltransferase subfamily 4-like N-terminal" evidence="3">
    <location>
        <begin position="350"/>
        <end position="502"/>
    </location>
</feature>
<proteinExistence type="predicted"/>
<dbReference type="InterPro" id="IPR028098">
    <property type="entry name" value="Glyco_trans_4-like_N"/>
</dbReference>
<dbReference type="CDD" id="cd04186">
    <property type="entry name" value="GT_2_like_c"/>
    <property type="match status" value="2"/>
</dbReference>
<gene>
    <name evidence="4" type="primary">wbbL_1</name>
    <name evidence="4" type="ORF">MOMUL_12870</name>
</gene>
<dbReference type="GO" id="GO:0102096">
    <property type="term" value="F:decaprenyl-N-acetyl-alpha-D-glucosaminyl-pyrophosphate:dTDP-alpha-L-rhamnose rhamnosyltransferase activity"/>
    <property type="evidence" value="ECO:0007669"/>
    <property type="project" value="UniProtKB-EC"/>
</dbReference>
<name>A0A151AYF5_9FIRM</name>
<feature type="domain" description="Glycosyltransferase 2-like" evidence="1">
    <location>
        <begin position="772"/>
        <end position="939"/>
    </location>
</feature>
<evidence type="ECO:0000313" key="5">
    <source>
        <dbReference type="Proteomes" id="UP000075670"/>
    </source>
</evidence>
<dbReference type="Proteomes" id="UP000075670">
    <property type="component" value="Unassembled WGS sequence"/>
</dbReference>
<dbReference type="SUPFAM" id="SSF53756">
    <property type="entry name" value="UDP-Glycosyltransferase/glycogen phosphorylase"/>
    <property type="match status" value="1"/>
</dbReference>
<dbReference type="PANTHER" id="PTHR43179">
    <property type="entry name" value="RHAMNOSYLTRANSFERASE WBBL"/>
    <property type="match status" value="1"/>
</dbReference>
<dbReference type="OrthoDB" id="9771846at2"/>
<sequence length="1718" mass="193198">MDSRWTIKHSEKLNAYQVYSEKLKGGAFLSVFNAFSIGDKVILNLLFEDDNYVYPVLFAELNPFEGRLTVPSNALALITEDVADTLRIQLLHNERKLGQHSTLFFTKENSFLARLLQGIRNPQRTPYLGLTDIRTQKKSYLLYKQIAESLKTKALNILDLGCGSGYGSALLARAGFKVTAIDMDNLPITYAKRLYTGNTITFACQPLEELLQVGKKFDAVVACEVLEHNDDYESFLKKMVTVTRAGGQIAISVPSWFYHGIDLNSDHRTNWTFSRANKDLKRFFRIHSKYVIKCVEDPQKYSICPVYSELQGGENFLFIGENGPAPTGFNSRPSSVLLVCHNIPPYEYTGTPLVTRRYARELQRLGYRVAVLVPNLPVADSKGRVVLEESDGVPIYRVPPVDFIRTSLEALSSTDRLKLQPFEQIFNHFCPDIVHIIDYVFMPPQILQLAADYGTAVIRHICNTEEICLQGSPVISRTRKICAGPDNPRACARCILSPTIADNDIFTARQVSQLAGQISGWQEYMHYLYSKIVDAAIFTSVSFGDYFLKYLPVPEKKIYHVPHGFLPSAFPKRRPRDKERVTFGFLGEIAFRKGIDLLIKAFQGLPENKVELLVYGKIRDRVLFNELKDVPCARYMGEYTPEDVDSILQNIDVGIVPSHFETYSMVLREFLSYGIPVIATRFFGSEIIQDGENGLLVEIGNAEELRQKVLAIINYKDLLVKLQAGAYATKIPSIYEEIDTIHHIYQETYERKFGVRGGVTGASRNNVEQLASIIIPVFNNWEYTRRCLLSLEAAGYRDKAEVIVVDNASSDETPAEIKTQFPWVKSIRHEQNLGFAKACNRGAEAARGKYLVFLNNDTEVKKGWLEALINALEKETSAGIVGSKLLYPDGRLQHAGVEITYPGSSFPIYARHLRYGQPDVPDTRQEVDAVTGASMLIRRDVFYGLCGFEEAYQNGYEDVDLCLKARARGYRIIYEPTSQAVHYESKTSGRFNNELKNFNLFHRRWLPYVLQHYRKTSLPKESRPTERPPVSIIIVTYNSLAAIASCLESVLATTSGRDEIIVVDNNSRDETPYYVECLQKILPEGRIRFHCETVNTGYAGAAARGAVIASRDYLVFLNPDTVVYPGWLEGLLGPLTGDDSLIAASGPVSNYAAGLQNVVHYIGREDLQQRTAADLAQALAEQQRGKIVPTNLLIGFCLAVKRRIYEEVGGIDTSLFLGNDDLDFSWRLARAGYRQIVVPSVFVYHLGQKSFRTEPAPRTAYLVQQSANQLYEKLYASYAGSPPDGKSLWNIEWFTPQREKLSIIMPVYKASAITAKALAAIGKWTARPFEIIVVDNGNDPALRGLIKELPEDLRRRILLLTNEENVGYPNACNQGLAAASGEYLVVMNNDVLVTPYWASRLMAAFSVDKTIGIVGPYTNFAAGIQGVQGCNYSEDSLETWAHKWHQKNAGNLKLINRLIGFLWMIKRKVVDDVGGLDPLYGIGNFEDDDYCLRAQLAGYKLVLAEDVFVHHYGSQSFRQHSRAYADILQTNAMLFAVKWGIQMHGNSYSPVDVVSRGPKGFDPGDLYIPLRFSDIFSPQVAPLDVGAGGRTGILCIPDPSDRECRWLEVVRQYAHNYHPDAEFALIIRVEPSRVEWLNQVVSAIQQMALKEKIDLEREDIVIEARQIPSSQRGSVYRAARYFIPLPGVRREALLREARACGLEVIDPEQVGNVVLSYR</sequence>
<feature type="domain" description="Glycosyltransferase 2-like" evidence="1">
    <location>
        <begin position="1302"/>
        <end position="1473"/>
    </location>
</feature>
<dbReference type="Pfam" id="PF13692">
    <property type="entry name" value="Glyco_trans_1_4"/>
    <property type="match status" value="1"/>
</dbReference>
<dbReference type="Pfam" id="PF08241">
    <property type="entry name" value="Methyltransf_11"/>
    <property type="match status" value="1"/>
</dbReference>
<dbReference type="SUPFAM" id="SSF53335">
    <property type="entry name" value="S-adenosyl-L-methionine-dependent methyltransferases"/>
    <property type="match status" value="1"/>
</dbReference>
<dbReference type="CDD" id="cd03801">
    <property type="entry name" value="GT4_PimA-like"/>
    <property type="match status" value="1"/>
</dbReference>
<dbReference type="Gene3D" id="3.40.50.150">
    <property type="entry name" value="Vaccinia Virus protein VP39"/>
    <property type="match status" value="1"/>
</dbReference>
<dbReference type="Gene3D" id="3.40.50.2000">
    <property type="entry name" value="Glycogen Phosphorylase B"/>
    <property type="match status" value="2"/>
</dbReference>
<keyword evidence="4" id="KW-0328">Glycosyltransferase</keyword>
<organism evidence="4 5">
    <name type="scientific">Moorella mulderi DSM 14980</name>
    <dbReference type="NCBI Taxonomy" id="1122241"/>
    <lineage>
        <taxon>Bacteria</taxon>
        <taxon>Bacillati</taxon>
        <taxon>Bacillota</taxon>
        <taxon>Clostridia</taxon>
        <taxon>Neomoorellales</taxon>
        <taxon>Neomoorellaceae</taxon>
        <taxon>Neomoorella</taxon>
    </lineage>
</organism>
<feature type="domain" description="Methyltransferase type 11" evidence="2">
    <location>
        <begin position="158"/>
        <end position="251"/>
    </location>
</feature>
<dbReference type="EC" id="2.4.1.289" evidence="4"/>
<comment type="caution">
    <text evidence="4">The sequence shown here is derived from an EMBL/GenBank/DDBJ whole genome shotgun (WGS) entry which is preliminary data.</text>
</comment>
<protein>
    <submittedName>
        <fullName evidence="4">N-acetylglucosaminyl-diphospho-decaprenol L-rhamnosyltransferase</fullName>
        <ecNumber evidence="4">2.4.1.289</ecNumber>
    </submittedName>
</protein>
<dbReference type="Gene3D" id="3.90.550.10">
    <property type="entry name" value="Spore Coat Polysaccharide Biosynthesis Protein SpsA, Chain A"/>
    <property type="match status" value="3"/>
</dbReference>
<dbReference type="PANTHER" id="PTHR43179:SF7">
    <property type="entry name" value="RHAMNOSYLTRANSFERASE WBBL"/>
    <property type="match status" value="1"/>
</dbReference>
<dbReference type="Pfam" id="PF00535">
    <property type="entry name" value="Glycos_transf_2"/>
    <property type="match status" value="3"/>
</dbReference>
<dbReference type="GO" id="GO:0008757">
    <property type="term" value="F:S-adenosylmethionine-dependent methyltransferase activity"/>
    <property type="evidence" value="ECO:0007669"/>
    <property type="project" value="InterPro"/>
</dbReference>
<dbReference type="InterPro" id="IPR013216">
    <property type="entry name" value="Methyltransf_11"/>
</dbReference>